<dbReference type="EMBL" id="OZ019895">
    <property type="protein sequence ID" value="CAK9220751.1"/>
    <property type="molecule type" value="Genomic_DNA"/>
</dbReference>
<accession>A0ABP0UHB2</accession>
<gene>
    <name evidence="1" type="ORF">CSSPTR1EN2_LOCUS15613</name>
</gene>
<keyword evidence="2" id="KW-1185">Reference proteome</keyword>
<proteinExistence type="predicted"/>
<sequence length="94" mass="10175">MRIDQGLPILILGVEVEDEKASAFRFSHLPKSNDKTVSASRNTGRSGWIPVRRISTLALSSGSVYTEPYMVVPGNLELGIPYGGMVKSPAHYVG</sequence>
<evidence type="ECO:0000313" key="1">
    <source>
        <dbReference type="EMBL" id="CAK9220751.1"/>
    </source>
</evidence>
<reference evidence="1" key="1">
    <citation type="submission" date="2024-02" db="EMBL/GenBank/DDBJ databases">
        <authorList>
            <consortium name="ELIXIR-Norway"/>
            <consortium name="Elixir Norway"/>
        </authorList>
    </citation>
    <scope>NUCLEOTIDE SEQUENCE</scope>
</reference>
<dbReference type="Proteomes" id="UP001497512">
    <property type="component" value="Chromosome 3"/>
</dbReference>
<name>A0ABP0UHB2_9BRYO</name>
<organism evidence="1 2">
    <name type="scientific">Sphagnum troendelagicum</name>
    <dbReference type="NCBI Taxonomy" id="128251"/>
    <lineage>
        <taxon>Eukaryota</taxon>
        <taxon>Viridiplantae</taxon>
        <taxon>Streptophyta</taxon>
        <taxon>Embryophyta</taxon>
        <taxon>Bryophyta</taxon>
        <taxon>Sphagnophytina</taxon>
        <taxon>Sphagnopsida</taxon>
        <taxon>Sphagnales</taxon>
        <taxon>Sphagnaceae</taxon>
        <taxon>Sphagnum</taxon>
    </lineage>
</organism>
<protein>
    <submittedName>
        <fullName evidence="1">Uncharacterized protein</fullName>
    </submittedName>
</protein>
<evidence type="ECO:0000313" key="2">
    <source>
        <dbReference type="Proteomes" id="UP001497512"/>
    </source>
</evidence>